<dbReference type="EMBL" id="JH171556">
    <property type="protein sequence ID" value="EHB11963.1"/>
    <property type="molecule type" value="Genomic_DNA"/>
</dbReference>
<dbReference type="InterPro" id="IPR040230">
    <property type="entry name" value="TIKI1/2-like"/>
</dbReference>
<dbReference type="AlphaFoldDB" id="G5BRQ2"/>
<evidence type="ECO:0000256" key="1">
    <source>
        <dbReference type="RuleBase" id="RU369069"/>
    </source>
</evidence>
<reference evidence="2 3" key="1">
    <citation type="journal article" date="2011" name="Nature">
        <title>Genome sequencing reveals insights into physiology and longevity of the naked mole rat.</title>
        <authorList>
            <person name="Kim E.B."/>
            <person name="Fang X."/>
            <person name="Fushan A.A."/>
            <person name="Huang Z."/>
            <person name="Lobanov A.V."/>
            <person name="Han L."/>
            <person name="Marino S.M."/>
            <person name="Sun X."/>
            <person name="Turanov A.A."/>
            <person name="Yang P."/>
            <person name="Yim S.H."/>
            <person name="Zhao X."/>
            <person name="Kasaikina M.V."/>
            <person name="Stoletzki N."/>
            <person name="Peng C."/>
            <person name="Polak P."/>
            <person name="Xiong Z."/>
            <person name="Kiezun A."/>
            <person name="Zhu Y."/>
            <person name="Chen Y."/>
            <person name="Kryukov G.V."/>
            <person name="Zhang Q."/>
            <person name="Peshkin L."/>
            <person name="Yang L."/>
            <person name="Bronson R.T."/>
            <person name="Buffenstein R."/>
            <person name="Wang B."/>
            <person name="Han C."/>
            <person name="Li Q."/>
            <person name="Chen L."/>
            <person name="Zhao W."/>
            <person name="Sunyaev S.R."/>
            <person name="Park T.J."/>
            <person name="Zhang G."/>
            <person name="Wang J."/>
            <person name="Gladyshev V.N."/>
        </authorList>
    </citation>
    <scope>NUCLEOTIDE SEQUENCE [LARGE SCALE GENOMIC DNA]</scope>
</reference>
<keyword evidence="1" id="KW-1003">Cell membrane</keyword>
<dbReference type="PANTHER" id="PTHR31120">
    <property type="entry name" value="METALLOPROTEASE TIKI"/>
    <property type="match status" value="1"/>
</dbReference>
<keyword evidence="1" id="KW-0378">Hydrolase</keyword>
<comment type="subcellular location">
    <subcellularLocation>
        <location evidence="1">Cell membrane</location>
        <topology evidence="1">Single-pass type I membrane protein</topology>
    </subcellularLocation>
</comment>
<dbReference type="GO" id="GO:0004222">
    <property type="term" value="F:metalloendopeptidase activity"/>
    <property type="evidence" value="ECO:0007669"/>
    <property type="project" value="UniProtKB-UniRule"/>
</dbReference>
<keyword evidence="1" id="KW-0732">Signal</keyword>
<keyword evidence="1" id="KW-0645">Protease</keyword>
<gene>
    <name evidence="2" type="ORF">GW7_02414</name>
</gene>
<comment type="similarity">
    <text evidence="1">Belongs to the TIKI family.</text>
</comment>
<dbReference type="InParanoid" id="G5BRQ2"/>
<dbReference type="MEROPS" id="G04.001"/>
<dbReference type="Proteomes" id="UP000006813">
    <property type="component" value="Unassembled WGS sequence"/>
</dbReference>
<keyword evidence="1" id="KW-0472">Membrane</keyword>
<dbReference type="GO" id="GO:0006508">
    <property type="term" value="P:proteolysis"/>
    <property type="evidence" value="ECO:0007669"/>
    <property type="project" value="UniProtKB-KW"/>
</dbReference>
<evidence type="ECO:0000313" key="3">
    <source>
        <dbReference type="Proteomes" id="UP000006813"/>
    </source>
</evidence>
<keyword evidence="1" id="KW-0479">Metal-binding</keyword>
<dbReference type="GO" id="GO:0005886">
    <property type="term" value="C:plasma membrane"/>
    <property type="evidence" value="ECO:0007669"/>
    <property type="project" value="UniProtKB-SubCell"/>
</dbReference>
<dbReference type="GO" id="GO:0016055">
    <property type="term" value="P:Wnt signaling pathway"/>
    <property type="evidence" value="ECO:0007669"/>
    <property type="project" value="UniProtKB-KW"/>
</dbReference>
<comment type="function">
    <text evidence="1">Metalloprotease that acts as a negative regulator of the Wnt signaling pathway by mediating the cleavage of the N-terminal residues of a subset of Wnt proteins. Following cleavage, Wnt proteins become oxidized and form large disulfide-bond oligomers, leading to their inactivation.</text>
</comment>
<accession>G5BRQ2</accession>
<proteinExistence type="inferred from homology"/>
<sequence>MRTEVFFGLNQTLLQQESLRVGRLQIPYVTEDLIKHSNCGDLSSVIFSHDSSQCLAIPAMEFDAQMKQLC</sequence>
<protein>
    <recommendedName>
        <fullName evidence="1">Metalloprotease TIKI</fullName>
        <ecNumber evidence="1">3.4.-.-</ecNumber>
    </recommendedName>
    <alternativeName>
        <fullName evidence="1">TRAB domain-containing protein 2</fullName>
    </alternativeName>
</protein>
<dbReference type="PANTHER" id="PTHR31120:SF7">
    <property type="entry name" value="METALLOPROTEASE TIKI1"/>
    <property type="match status" value="1"/>
</dbReference>
<evidence type="ECO:0000313" key="2">
    <source>
        <dbReference type="EMBL" id="EHB11963.1"/>
    </source>
</evidence>
<dbReference type="GO" id="GO:0030178">
    <property type="term" value="P:negative regulation of Wnt signaling pathway"/>
    <property type="evidence" value="ECO:0007669"/>
    <property type="project" value="UniProtKB-UniRule"/>
</dbReference>
<dbReference type="EC" id="3.4.-.-" evidence="1"/>
<organism evidence="2 3">
    <name type="scientific">Heterocephalus glaber</name>
    <name type="common">Naked mole rat</name>
    <dbReference type="NCBI Taxonomy" id="10181"/>
    <lineage>
        <taxon>Eukaryota</taxon>
        <taxon>Metazoa</taxon>
        <taxon>Chordata</taxon>
        <taxon>Craniata</taxon>
        <taxon>Vertebrata</taxon>
        <taxon>Euteleostomi</taxon>
        <taxon>Mammalia</taxon>
        <taxon>Eutheria</taxon>
        <taxon>Euarchontoglires</taxon>
        <taxon>Glires</taxon>
        <taxon>Rodentia</taxon>
        <taxon>Hystricomorpha</taxon>
        <taxon>Bathyergidae</taxon>
        <taxon>Heterocephalus</taxon>
    </lineage>
</organism>
<keyword evidence="1" id="KW-0879">Wnt signaling pathway</keyword>
<keyword evidence="1" id="KW-0482">Metalloprotease</keyword>
<dbReference type="GO" id="GO:0046872">
    <property type="term" value="F:metal ion binding"/>
    <property type="evidence" value="ECO:0007669"/>
    <property type="project" value="UniProtKB-UniRule"/>
</dbReference>
<name>G5BRQ2_HETGA</name>
<comment type="cofactor">
    <cofactor evidence="1">
        <name>Mn(2+)</name>
        <dbReference type="ChEBI" id="CHEBI:29035"/>
    </cofactor>
    <cofactor evidence="1">
        <name>Co(2+)</name>
        <dbReference type="ChEBI" id="CHEBI:48828"/>
    </cofactor>
    <text evidence="1">Divalent metal cations. Mn(2+) or Co(2+).</text>
</comment>
<dbReference type="eggNOG" id="ENOG502QPR1">
    <property type="taxonomic scope" value="Eukaryota"/>
</dbReference>